<evidence type="ECO:0008006" key="3">
    <source>
        <dbReference type="Google" id="ProtNLM"/>
    </source>
</evidence>
<gene>
    <name evidence="1" type="ORF">PBT88_11500</name>
</gene>
<protein>
    <recommendedName>
        <fullName evidence="3">Glycosyltransferase</fullName>
    </recommendedName>
</protein>
<evidence type="ECO:0000313" key="1">
    <source>
        <dbReference type="EMBL" id="WBO20837.1"/>
    </source>
</evidence>
<dbReference type="InterPro" id="IPR029044">
    <property type="entry name" value="Nucleotide-diphossugar_trans"/>
</dbReference>
<keyword evidence="2" id="KW-1185">Reference proteome</keyword>
<name>A0ABY7NHU2_9SPHN</name>
<dbReference type="Gene3D" id="3.90.550.10">
    <property type="entry name" value="Spore Coat Polysaccharide Biosynthesis Protein SpsA, Chain A"/>
    <property type="match status" value="1"/>
</dbReference>
<evidence type="ECO:0000313" key="2">
    <source>
        <dbReference type="Proteomes" id="UP001210865"/>
    </source>
</evidence>
<dbReference type="EMBL" id="CP115174">
    <property type="protein sequence ID" value="WBO20837.1"/>
    <property type="molecule type" value="Genomic_DNA"/>
</dbReference>
<sequence>MRSISFVVCTFEKEKPDERLAEVLANLRRQIGIEFEVILVWEGCDLGNVPAYDGVIVIPVGLISISEKRNIGGLAACSDMICFLDDDTFPLDHDFGIKVLELMDAENLDFVTCNIHSTGAVMSGEGLSADTPLDERNIIAHMWEPGLTVRRQAFVQTQFDPTLGIACIHGSSEGFDFGYRLLKNGFKGRRMASFFIDHPPLDTAGDYRAERAFFYSLGNGAVLIQHGYYFTYVWQMLKTVARLLVSLLKGDVVRARASFIRALCMMIGPFLPRRRGRIMPTSFLALRDRNSDPAMISVNREGASAG</sequence>
<dbReference type="Proteomes" id="UP001210865">
    <property type="component" value="Chromosome"/>
</dbReference>
<reference evidence="1 2" key="1">
    <citation type="submission" date="2022-12" db="EMBL/GenBank/DDBJ databases">
        <title>Sphingomonas abieness sp. nov., an endophytic bacterium isolated from Abies koreana.</title>
        <authorList>
            <person name="Jiang L."/>
            <person name="Lee J."/>
        </authorList>
    </citation>
    <scope>NUCLEOTIDE SEQUENCE [LARGE SCALE GENOMIC DNA]</scope>
    <source>
        <strain evidence="2">PAMB 00755</strain>
    </source>
</reference>
<dbReference type="CDD" id="cd00761">
    <property type="entry name" value="Glyco_tranf_GTA_type"/>
    <property type="match status" value="1"/>
</dbReference>
<dbReference type="RefSeq" id="WP_270075487.1">
    <property type="nucleotide sequence ID" value="NZ_CP115174.1"/>
</dbReference>
<dbReference type="SUPFAM" id="SSF53448">
    <property type="entry name" value="Nucleotide-diphospho-sugar transferases"/>
    <property type="match status" value="1"/>
</dbReference>
<proteinExistence type="predicted"/>
<organism evidence="1 2">
    <name type="scientific">Sphingomonas abietis</name>
    <dbReference type="NCBI Taxonomy" id="3012344"/>
    <lineage>
        <taxon>Bacteria</taxon>
        <taxon>Pseudomonadati</taxon>
        <taxon>Pseudomonadota</taxon>
        <taxon>Alphaproteobacteria</taxon>
        <taxon>Sphingomonadales</taxon>
        <taxon>Sphingomonadaceae</taxon>
        <taxon>Sphingomonas</taxon>
    </lineage>
</organism>
<accession>A0ABY7NHU2</accession>